<evidence type="ECO:0000256" key="7">
    <source>
        <dbReference type="ARBA" id="ARBA00023242"/>
    </source>
</evidence>
<dbReference type="Proteomes" id="UP001175261">
    <property type="component" value="Unassembled WGS sequence"/>
</dbReference>
<dbReference type="GO" id="GO:0008270">
    <property type="term" value="F:zinc ion binding"/>
    <property type="evidence" value="ECO:0007669"/>
    <property type="project" value="InterPro"/>
</dbReference>
<dbReference type="GO" id="GO:0005634">
    <property type="term" value="C:nucleus"/>
    <property type="evidence" value="ECO:0007669"/>
    <property type="project" value="UniProtKB-SubCell"/>
</dbReference>
<dbReference type="PANTHER" id="PTHR47782:SF10">
    <property type="entry name" value="PROTEIN SIP4"/>
    <property type="match status" value="1"/>
</dbReference>
<dbReference type="PROSITE" id="PS00463">
    <property type="entry name" value="ZN2_CY6_FUNGAL_1"/>
    <property type="match status" value="1"/>
</dbReference>
<dbReference type="InterPro" id="IPR036864">
    <property type="entry name" value="Zn2-C6_fun-type_DNA-bd_sf"/>
</dbReference>
<feature type="compositionally biased region" description="Pro residues" evidence="8">
    <location>
        <begin position="45"/>
        <end position="72"/>
    </location>
</feature>
<feature type="region of interest" description="Disordered" evidence="8">
    <location>
        <begin position="120"/>
        <end position="141"/>
    </location>
</feature>
<keyword evidence="5" id="KW-0238">DNA-binding</keyword>
<name>A0AA39GQW8_SARSR</name>
<dbReference type="CDD" id="cd00067">
    <property type="entry name" value="GAL4"/>
    <property type="match status" value="1"/>
</dbReference>
<dbReference type="AlphaFoldDB" id="A0AA39GQW8"/>
<dbReference type="PANTHER" id="PTHR47782">
    <property type="entry name" value="ZN(II)2CYS6 TRANSCRIPTION FACTOR (EUROFUNG)-RELATED"/>
    <property type="match status" value="1"/>
</dbReference>
<evidence type="ECO:0000256" key="4">
    <source>
        <dbReference type="ARBA" id="ARBA00023015"/>
    </source>
</evidence>
<keyword evidence="6" id="KW-0804">Transcription</keyword>
<evidence type="ECO:0000313" key="10">
    <source>
        <dbReference type="EMBL" id="KAK0391776.1"/>
    </source>
</evidence>
<evidence type="ECO:0000256" key="3">
    <source>
        <dbReference type="ARBA" id="ARBA00022833"/>
    </source>
</evidence>
<dbReference type="SMART" id="SM00066">
    <property type="entry name" value="GAL4"/>
    <property type="match status" value="1"/>
</dbReference>
<dbReference type="GO" id="GO:0000981">
    <property type="term" value="F:DNA-binding transcription factor activity, RNA polymerase II-specific"/>
    <property type="evidence" value="ECO:0007669"/>
    <property type="project" value="InterPro"/>
</dbReference>
<gene>
    <name evidence="10" type="ORF">NLU13_1275</name>
</gene>
<dbReference type="GO" id="GO:0045944">
    <property type="term" value="P:positive regulation of transcription by RNA polymerase II"/>
    <property type="evidence" value="ECO:0007669"/>
    <property type="project" value="TreeGrafter"/>
</dbReference>
<comment type="caution">
    <text evidence="10">The sequence shown here is derived from an EMBL/GenBank/DDBJ whole genome shotgun (WGS) entry which is preliminary data.</text>
</comment>
<dbReference type="Gene3D" id="4.10.240.10">
    <property type="entry name" value="Zn(2)-C6 fungal-type DNA-binding domain"/>
    <property type="match status" value="1"/>
</dbReference>
<feature type="compositionally biased region" description="Polar residues" evidence="8">
    <location>
        <begin position="30"/>
        <end position="40"/>
    </location>
</feature>
<sequence>MQQFSQNHRGDSFESSGPPPPPPPPPAFNVDQSSQCQSGGIFNAAPPPPPPPPTGSMGAPFPPPNMPFPPPMTATAILAPDGSQIPLVPVPAEHMSFIPPPEVPRPPMAVLEQEAQGREIGTGPHNAEGEPVGSGGGSGGSFAEEASKYVQLQFSMTQRHGQACNLCKVRKIKCDTNELGCANCAKIRQPCQDLCRLTGKSVARGYSKKLENMIRQLKITNKALQRQLQTGKGPSNTESPDPKSPEAGEVETPKSRLLRSLKRSKTQWDDLLKVIQDLKRSAQLNEDQSPQIWGYLHKVIRKLLGMLNAGQQPSLTELNRLKSEINHCLQSLKDHDEVFSDGTSFLKTLRQDLGEMYNQLSKMPSQPVSAVPPSIDVLNQPIPASQLPDVTPRSPSS</sequence>
<keyword evidence="4" id="KW-0805">Transcription regulation</keyword>
<comment type="subcellular location">
    <subcellularLocation>
        <location evidence="1">Nucleus</location>
    </subcellularLocation>
</comment>
<feature type="region of interest" description="Disordered" evidence="8">
    <location>
        <begin position="225"/>
        <end position="258"/>
    </location>
</feature>
<keyword evidence="7" id="KW-0539">Nucleus</keyword>
<evidence type="ECO:0000313" key="11">
    <source>
        <dbReference type="Proteomes" id="UP001175261"/>
    </source>
</evidence>
<evidence type="ECO:0000259" key="9">
    <source>
        <dbReference type="PROSITE" id="PS50048"/>
    </source>
</evidence>
<evidence type="ECO:0000256" key="1">
    <source>
        <dbReference type="ARBA" id="ARBA00004123"/>
    </source>
</evidence>
<dbReference type="PROSITE" id="PS50048">
    <property type="entry name" value="ZN2_CY6_FUNGAL_2"/>
    <property type="match status" value="1"/>
</dbReference>
<feature type="compositionally biased region" description="Polar residues" evidence="8">
    <location>
        <begin position="225"/>
        <end position="239"/>
    </location>
</feature>
<evidence type="ECO:0000256" key="8">
    <source>
        <dbReference type="SAM" id="MobiDB-lite"/>
    </source>
</evidence>
<reference evidence="10" key="1">
    <citation type="submission" date="2022-10" db="EMBL/GenBank/DDBJ databases">
        <title>Determination and structural analysis of whole genome sequence of Sarocladium strictum F4-1.</title>
        <authorList>
            <person name="Hu L."/>
            <person name="Jiang Y."/>
        </authorList>
    </citation>
    <scope>NUCLEOTIDE SEQUENCE</scope>
    <source>
        <strain evidence="10">F4-1</strain>
    </source>
</reference>
<protein>
    <recommendedName>
        <fullName evidence="9">Zn(2)-C6 fungal-type domain-containing protein</fullName>
    </recommendedName>
</protein>
<evidence type="ECO:0000256" key="5">
    <source>
        <dbReference type="ARBA" id="ARBA00023125"/>
    </source>
</evidence>
<feature type="compositionally biased region" description="Basic and acidic residues" evidence="8">
    <location>
        <begin position="240"/>
        <end position="254"/>
    </location>
</feature>
<feature type="compositionally biased region" description="Pro residues" evidence="8">
    <location>
        <begin position="17"/>
        <end position="27"/>
    </location>
</feature>
<dbReference type="GO" id="GO:0043565">
    <property type="term" value="F:sequence-specific DNA binding"/>
    <property type="evidence" value="ECO:0007669"/>
    <property type="project" value="TreeGrafter"/>
</dbReference>
<keyword evidence="2" id="KW-0479">Metal-binding</keyword>
<evidence type="ECO:0000256" key="2">
    <source>
        <dbReference type="ARBA" id="ARBA00022723"/>
    </source>
</evidence>
<keyword evidence="3" id="KW-0862">Zinc</keyword>
<dbReference type="SUPFAM" id="SSF57701">
    <property type="entry name" value="Zn2/Cys6 DNA-binding domain"/>
    <property type="match status" value="1"/>
</dbReference>
<dbReference type="EMBL" id="JAPDFR010000001">
    <property type="protein sequence ID" value="KAK0391776.1"/>
    <property type="molecule type" value="Genomic_DNA"/>
</dbReference>
<keyword evidence="11" id="KW-1185">Reference proteome</keyword>
<feature type="domain" description="Zn(2)-C6 fungal-type" evidence="9">
    <location>
        <begin position="163"/>
        <end position="191"/>
    </location>
</feature>
<organism evidence="10 11">
    <name type="scientific">Sarocladium strictum</name>
    <name type="common">Black bundle disease fungus</name>
    <name type="synonym">Acremonium strictum</name>
    <dbReference type="NCBI Taxonomy" id="5046"/>
    <lineage>
        <taxon>Eukaryota</taxon>
        <taxon>Fungi</taxon>
        <taxon>Dikarya</taxon>
        <taxon>Ascomycota</taxon>
        <taxon>Pezizomycotina</taxon>
        <taxon>Sordariomycetes</taxon>
        <taxon>Hypocreomycetidae</taxon>
        <taxon>Hypocreales</taxon>
        <taxon>Sarocladiaceae</taxon>
        <taxon>Sarocladium</taxon>
    </lineage>
</organism>
<feature type="region of interest" description="Disordered" evidence="8">
    <location>
        <begin position="1"/>
        <end position="77"/>
    </location>
</feature>
<proteinExistence type="predicted"/>
<evidence type="ECO:0000256" key="6">
    <source>
        <dbReference type="ARBA" id="ARBA00023163"/>
    </source>
</evidence>
<dbReference type="Pfam" id="PF00172">
    <property type="entry name" value="Zn_clus"/>
    <property type="match status" value="1"/>
</dbReference>
<dbReference type="InterPro" id="IPR001138">
    <property type="entry name" value="Zn2Cys6_DnaBD"/>
</dbReference>
<accession>A0AA39GQW8</accession>
<dbReference type="InterPro" id="IPR052202">
    <property type="entry name" value="Yeast_MetPath_Reg"/>
</dbReference>